<keyword evidence="1" id="KW-0812">Transmembrane</keyword>
<evidence type="ECO:0000259" key="2">
    <source>
        <dbReference type="Pfam" id="PF01464"/>
    </source>
</evidence>
<comment type="caution">
    <text evidence="3">The sequence shown here is derived from an EMBL/GenBank/DDBJ whole genome shotgun (WGS) entry which is preliminary data.</text>
</comment>
<dbReference type="Gene3D" id="1.10.530.10">
    <property type="match status" value="1"/>
</dbReference>
<dbReference type="CDD" id="cd16896">
    <property type="entry name" value="LT_Slt70-like"/>
    <property type="match status" value="1"/>
</dbReference>
<evidence type="ECO:0000313" key="4">
    <source>
        <dbReference type="Proteomes" id="UP000625210"/>
    </source>
</evidence>
<proteinExistence type="predicted"/>
<dbReference type="InterPro" id="IPR023346">
    <property type="entry name" value="Lysozyme-like_dom_sf"/>
</dbReference>
<gene>
    <name evidence="3" type="ORF">GCM10011571_19090</name>
</gene>
<dbReference type="AlphaFoldDB" id="A0A8J2VHR8"/>
<protein>
    <submittedName>
        <fullName evidence="3">Transglycosylase</fullName>
    </submittedName>
</protein>
<keyword evidence="1" id="KW-1133">Transmembrane helix</keyword>
<dbReference type="Pfam" id="PF01464">
    <property type="entry name" value="SLT"/>
    <property type="match status" value="1"/>
</dbReference>
<dbReference type="PANTHER" id="PTHR37423:SF5">
    <property type="entry name" value="SOLUBLE LYTIC MUREIN TRANSGLYCOSYLASE"/>
    <property type="match status" value="1"/>
</dbReference>
<name>A0A8J2VHR8_9BACL</name>
<dbReference type="InterPro" id="IPR008258">
    <property type="entry name" value="Transglycosylase_SLT_dom_1"/>
</dbReference>
<sequence length="204" mass="23363">MGNSGLAKWIRPALAALPSKRKLVIAFALLLVFLLVATPLFNRWMYPLDYEEQIMYSSDATGADPFLIMAVIRVESKFDPNKKSRVGAQGLMQLMPHTVEWVIDRGHFSPAFRDNVHDPAINIHMGSWYLAGLIREFHGNEVAAVAAYNAGPGNVKKWIQSGQWDGTRENLKQIPYGETRHYIQRVFFFHEKYKSLYTHLNKKQ</sequence>
<evidence type="ECO:0000313" key="3">
    <source>
        <dbReference type="EMBL" id="GGE17560.1"/>
    </source>
</evidence>
<dbReference type="Proteomes" id="UP000625210">
    <property type="component" value="Unassembled WGS sequence"/>
</dbReference>
<dbReference type="PANTHER" id="PTHR37423">
    <property type="entry name" value="SOLUBLE LYTIC MUREIN TRANSGLYCOSYLASE-RELATED"/>
    <property type="match status" value="1"/>
</dbReference>
<dbReference type="RefSeq" id="WP_188647664.1">
    <property type="nucleotide sequence ID" value="NZ_BMHQ01000006.1"/>
</dbReference>
<keyword evidence="1" id="KW-0472">Membrane</keyword>
<feature type="transmembrane region" description="Helical" evidence="1">
    <location>
        <begin position="23"/>
        <end position="42"/>
    </location>
</feature>
<dbReference type="EMBL" id="BMHQ01000006">
    <property type="protein sequence ID" value="GGE17560.1"/>
    <property type="molecule type" value="Genomic_DNA"/>
</dbReference>
<dbReference type="SUPFAM" id="SSF53955">
    <property type="entry name" value="Lysozyme-like"/>
    <property type="match status" value="1"/>
</dbReference>
<keyword evidence="4" id="KW-1185">Reference proteome</keyword>
<feature type="domain" description="Transglycosylase SLT" evidence="2">
    <location>
        <begin position="58"/>
        <end position="168"/>
    </location>
</feature>
<reference evidence="3" key="2">
    <citation type="submission" date="2020-09" db="EMBL/GenBank/DDBJ databases">
        <authorList>
            <person name="Sun Q."/>
            <person name="Zhou Y."/>
        </authorList>
    </citation>
    <scope>NUCLEOTIDE SEQUENCE</scope>
    <source>
        <strain evidence="3">CGMCC 1.15179</strain>
    </source>
</reference>
<reference evidence="3" key="1">
    <citation type="journal article" date="2014" name="Int. J. Syst. Evol. Microbiol.">
        <title>Complete genome sequence of Corynebacterium casei LMG S-19264T (=DSM 44701T), isolated from a smear-ripened cheese.</title>
        <authorList>
            <consortium name="US DOE Joint Genome Institute (JGI-PGF)"/>
            <person name="Walter F."/>
            <person name="Albersmeier A."/>
            <person name="Kalinowski J."/>
            <person name="Ruckert C."/>
        </authorList>
    </citation>
    <scope>NUCLEOTIDE SEQUENCE</scope>
    <source>
        <strain evidence="3">CGMCC 1.15179</strain>
    </source>
</reference>
<evidence type="ECO:0000256" key="1">
    <source>
        <dbReference type="SAM" id="Phobius"/>
    </source>
</evidence>
<organism evidence="3 4">
    <name type="scientific">Marinithermofilum abyssi</name>
    <dbReference type="NCBI Taxonomy" id="1571185"/>
    <lineage>
        <taxon>Bacteria</taxon>
        <taxon>Bacillati</taxon>
        <taxon>Bacillota</taxon>
        <taxon>Bacilli</taxon>
        <taxon>Bacillales</taxon>
        <taxon>Thermoactinomycetaceae</taxon>
        <taxon>Marinithermofilum</taxon>
    </lineage>
</organism>
<accession>A0A8J2VHR8</accession>